<dbReference type="Pfam" id="PF00023">
    <property type="entry name" value="Ank"/>
    <property type="match status" value="1"/>
</dbReference>
<dbReference type="PROSITE" id="PS50297">
    <property type="entry name" value="ANK_REP_REGION"/>
    <property type="match status" value="4"/>
</dbReference>
<dbReference type="EMBL" id="JABFAI010000162">
    <property type="protein sequence ID" value="KAF4952040.1"/>
    <property type="molecule type" value="Genomic_DNA"/>
</dbReference>
<evidence type="ECO:0000256" key="1">
    <source>
        <dbReference type="ARBA" id="ARBA00022737"/>
    </source>
</evidence>
<accession>A0A8H4WVZ2</accession>
<feature type="repeat" description="ANK" evidence="3">
    <location>
        <begin position="730"/>
        <end position="762"/>
    </location>
</feature>
<dbReference type="PANTHER" id="PTHR24198">
    <property type="entry name" value="ANKYRIN REPEAT AND PROTEIN KINASE DOMAIN-CONTAINING PROTEIN"/>
    <property type="match status" value="1"/>
</dbReference>
<dbReference type="Proteomes" id="UP000604273">
    <property type="component" value="Unassembled WGS sequence"/>
</dbReference>
<evidence type="ECO:0000313" key="6">
    <source>
        <dbReference type="Proteomes" id="UP000604273"/>
    </source>
</evidence>
<evidence type="ECO:0000259" key="4">
    <source>
        <dbReference type="Pfam" id="PF14420"/>
    </source>
</evidence>
<gene>
    <name evidence="5" type="ORF">FGADI_7040</name>
</gene>
<dbReference type="Pfam" id="PF14420">
    <property type="entry name" value="Clr5"/>
    <property type="match status" value="1"/>
</dbReference>
<protein>
    <recommendedName>
        <fullName evidence="4">Clr5 domain-containing protein</fullName>
    </recommendedName>
</protein>
<keyword evidence="1" id="KW-0677">Repeat</keyword>
<reference evidence="5" key="2">
    <citation type="submission" date="2020-05" db="EMBL/GenBank/DDBJ databases">
        <authorList>
            <person name="Kim H.-S."/>
            <person name="Proctor R.H."/>
            <person name="Brown D.W."/>
        </authorList>
    </citation>
    <scope>NUCLEOTIDE SEQUENCE</scope>
    <source>
        <strain evidence="5">NRRL 45417</strain>
    </source>
</reference>
<dbReference type="AlphaFoldDB" id="A0A8H4WVZ2"/>
<keyword evidence="6" id="KW-1185">Reference proteome</keyword>
<feature type="repeat" description="ANK" evidence="3">
    <location>
        <begin position="667"/>
        <end position="699"/>
    </location>
</feature>
<dbReference type="InterPro" id="IPR036770">
    <property type="entry name" value="Ankyrin_rpt-contain_sf"/>
</dbReference>
<proteinExistence type="predicted"/>
<feature type="domain" description="Clr5" evidence="4">
    <location>
        <begin position="9"/>
        <end position="61"/>
    </location>
</feature>
<feature type="repeat" description="ANK" evidence="3">
    <location>
        <begin position="632"/>
        <end position="664"/>
    </location>
</feature>
<keyword evidence="2 3" id="KW-0040">ANK repeat</keyword>
<dbReference type="InterPro" id="IPR025676">
    <property type="entry name" value="Clr5_dom"/>
</dbReference>
<name>A0A8H4WVZ2_9HYPO</name>
<dbReference type="Gene3D" id="1.25.40.20">
    <property type="entry name" value="Ankyrin repeat-containing domain"/>
    <property type="match status" value="4"/>
</dbReference>
<dbReference type="Pfam" id="PF12796">
    <property type="entry name" value="Ank_2"/>
    <property type="match status" value="3"/>
</dbReference>
<dbReference type="SMART" id="SM00248">
    <property type="entry name" value="ANK"/>
    <property type="match status" value="14"/>
</dbReference>
<feature type="repeat" description="ANK" evidence="3">
    <location>
        <begin position="402"/>
        <end position="434"/>
    </location>
</feature>
<dbReference type="PROSITE" id="PS50088">
    <property type="entry name" value="ANK_REPEAT"/>
    <property type="match status" value="4"/>
</dbReference>
<dbReference type="InterPro" id="IPR002110">
    <property type="entry name" value="Ankyrin_rpt"/>
</dbReference>
<dbReference type="OrthoDB" id="539213at2759"/>
<organism evidence="5 6">
    <name type="scientific">Fusarium gaditjirri</name>
    <dbReference type="NCBI Taxonomy" id="282569"/>
    <lineage>
        <taxon>Eukaryota</taxon>
        <taxon>Fungi</taxon>
        <taxon>Dikarya</taxon>
        <taxon>Ascomycota</taxon>
        <taxon>Pezizomycotina</taxon>
        <taxon>Sordariomycetes</taxon>
        <taxon>Hypocreomycetidae</taxon>
        <taxon>Hypocreales</taxon>
        <taxon>Nectriaceae</taxon>
        <taxon>Fusarium</taxon>
        <taxon>Fusarium nisikadoi species complex</taxon>
    </lineage>
</organism>
<evidence type="ECO:0000313" key="5">
    <source>
        <dbReference type="EMBL" id="KAF4952040.1"/>
    </source>
</evidence>
<comment type="caution">
    <text evidence="5">The sequence shown here is derived from an EMBL/GenBank/DDBJ whole genome shotgun (WGS) entry which is preliminary data.</text>
</comment>
<sequence length="1051" mass="117000">MSRASKIPEASWESHKSIIRTLYIDEDNSPEKVTEVLRDKYGFTASRHQIIRRLAKWKFKKYTTKEEWVYTSSQIQRRKDQDGKETEIVLNGKAISEKKLNKAIRRYVGPWDFGPECQRVLPCEDLTTIEIHTPKEDSGAMPYSTPWFKFWALAEETVFTSAAMALAKSKTHNNQHSLDRIMEFMSSDEQKFTELPSLLLHLSTALPRFHENQRHTVREDCDSLLLKWIFYAGSNKLVSAECMYSLLKWAIDNNYIQLIKDAIALGGLTVRNASRYLLSSAVEVGDPDLLQSFLRTARCPRFSSRDLDRALAVAINNVDGPMVDLLLKYGANPTRSSFDDEFPIRQALKLKNSGRIVRSLLESGADIRDLSISHSILLYAQTTVSAKLLLEAGAPVNFAGRMWFTPIQQAAVRNDLDMVSLLLRAGADPNLVCDDARDFLSRNSCVEEKGYRLIGISLALISPLMFAMGHENISMVRCLLLAGATTDGRMASHPQGGNLKLCPVFQWNTVYLHMMEWLRVSRARKGVLPQLPGQLDFDRICEILEALSQPAVNLYKFAYNWHLDGTALQAAVGFNDYDLVYALTEDRADVNKTPCSYPALPALQTASLNGNKGLFRLLVQCGGDFHAQPAAGGLTCLQAAAISGSQELVELLFQMGARVDDSNCERYGMTVLQAAVISNSIGTVRAVLHAGADVNASRGVCSALYHAAYGQDPEICALLLRRGALIDQENRDSPLIAAIYRGSHEMVKLLLEARANPNSCTRLLHRKWSDSSVQYIYYEEENSKDAKLWTPLAAASYWSDIAMIQLLLQHGAKLHKGMEYQLSPLEASICRTEFRYNIFQFILHLRVNNLGGLCWDDRESLVSCAVSTNVPCEVVQQLVALGVLTEMSKGRTLVLAAKKGRLETVRVLVRAGTDIHCDAANIGGTALKDACQKGHLDVAEYLLAEGIGCRLSYGLPYYAGQLADALKAAEANGHFNLVALLLKHRAAIGDDEFNEFEMRYRQALIAGRVDIAHLFLEQHPSRNSLSNLPVLADISECELGAEITRDKEHAA</sequence>
<dbReference type="PANTHER" id="PTHR24198:SF165">
    <property type="entry name" value="ANKYRIN REPEAT-CONTAINING PROTEIN-RELATED"/>
    <property type="match status" value="1"/>
</dbReference>
<reference evidence="5" key="1">
    <citation type="journal article" date="2020" name="BMC Genomics">
        <title>Correction to: Identification and distribution of gene clusters required for synthesis of sphingolipid metabolism inhibitors in diverse species of the filamentous fungus Fusarium.</title>
        <authorList>
            <person name="Kim H.S."/>
            <person name="Lohmar J.M."/>
            <person name="Busman M."/>
            <person name="Brown D.W."/>
            <person name="Naumann T.A."/>
            <person name="Divon H.H."/>
            <person name="Lysoe E."/>
            <person name="Uhlig S."/>
            <person name="Proctor R.H."/>
        </authorList>
    </citation>
    <scope>NUCLEOTIDE SEQUENCE</scope>
    <source>
        <strain evidence="5">NRRL 45417</strain>
    </source>
</reference>
<evidence type="ECO:0000256" key="2">
    <source>
        <dbReference type="ARBA" id="ARBA00023043"/>
    </source>
</evidence>
<evidence type="ECO:0000256" key="3">
    <source>
        <dbReference type="PROSITE-ProRule" id="PRU00023"/>
    </source>
</evidence>
<dbReference type="SUPFAM" id="SSF48403">
    <property type="entry name" value="Ankyrin repeat"/>
    <property type="match status" value="2"/>
</dbReference>